<dbReference type="EMBL" id="LAZR01013332">
    <property type="protein sequence ID" value="KKM22436.1"/>
    <property type="molecule type" value="Genomic_DNA"/>
</dbReference>
<feature type="non-terminal residue" evidence="1">
    <location>
        <position position="1"/>
    </location>
</feature>
<protein>
    <submittedName>
        <fullName evidence="1">Uncharacterized protein</fullName>
    </submittedName>
</protein>
<gene>
    <name evidence="1" type="ORF">LCGC14_1625320</name>
</gene>
<reference evidence="1" key="1">
    <citation type="journal article" date="2015" name="Nature">
        <title>Complex archaea that bridge the gap between prokaryotes and eukaryotes.</title>
        <authorList>
            <person name="Spang A."/>
            <person name="Saw J.H."/>
            <person name="Jorgensen S.L."/>
            <person name="Zaremba-Niedzwiedzka K."/>
            <person name="Martijn J."/>
            <person name="Lind A.E."/>
            <person name="van Eijk R."/>
            <person name="Schleper C."/>
            <person name="Guy L."/>
            <person name="Ettema T.J."/>
        </authorList>
    </citation>
    <scope>NUCLEOTIDE SEQUENCE</scope>
</reference>
<proteinExistence type="predicted"/>
<name>A0A0F9I492_9ZZZZ</name>
<dbReference type="AlphaFoldDB" id="A0A0F9I492"/>
<comment type="caution">
    <text evidence="1">The sequence shown here is derived from an EMBL/GenBank/DDBJ whole genome shotgun (WGS) entry which is preliminary data.</text>
</comment>
<evidence type="ECO:0000313" key="1">
    <source>
        <dbReference type="EMBL" id="KKM22436.1"/>
    </source>
</evidence>
<sequence length="70" mass="7665">GFCRSSCIAGREAGLVIVRSFWRAQVVLGAWEPKFETSHRRVVPASEVLSHLPAVFVPIYGRALNEAGVL</sequence>
<accession>A0A0F9I492</accession>
<organism evidence="1">
    <name type="scientific">marine sediment metagenome</name>
    <dbReference type="NCBI Taxonomy" id="412755"/>
    <lineage>
        <taxon>unclassified sequences</taxon>
        <taxon>metagenomes</taxon>
        <taxon>ecological metagenomes</taxon>
    </lineage>
</organism>